<sequence length="213" mass="23438">MASTSPLITNPEGAIRDFAEAMTNGNRDIGPDDRELGWLEEWAKNETYLKVIMDVIKARIELNWPYNYKALLILGKMPAGALVDLAEKLGKLTDAVATVEGAKHLKELAKPLNDKAKAEIAKKEEADAKAKQEAIQAMWGGLWANNSYTAPALQSAGWMGWPYPYAVPPGVALGAMGEWAGKPPDGWKPWVIVRGYPVGQYYPSSIYHGWPRT</sequence>
<gene>
    <name evidence="1" type="ORF">I316_03241</name>
</gene>
<protein>
    <submittedName>
        <fullName evidence="1">Uncharacterized protein</fullName>
    </submittedName>
</protein>
<reference evidence="1 2" key="1">
    <citation type="submission" date="2013-07" db="EMBL/GenBank/DDBJ databases">
        <title>The Genome Sequence of Cryptococcus heveanensis BCC8398.</title>
        <authorList>
            <consortium name="The Broad Institute Genome Sequencing Platform"/>
            <person name="Cuomo C."/>
            <person name="Litvintseva A."/>
            <person name="Chen Y."/>
            <person name="Heitman J."/>
            <person name="Sun S."/>
            <person name="Springer D."/>
            <person name="Dromer F."/>
            <person name="Young S.K."/>
            <person name="Zeng Q."/>
            <person name="Gargeya S."/>
            <person name="Fitzgerald M."/>
            <person name="Abouelleil A."/>
            <person name="Alvarado L."/>
            <person name="Berlin A.M."/>
            <person name="Chapman S.B."/>
            <person name="Dewar J."/>
            <person name="Goldberg J."/>
            <person name="Griggs A."/>
            <person name="Gujja S."/>
            <person name="Hansen M."/>
            <person name="Howarth C."/>
            <person name="Imamovic A."/>
            <person name="Larimer J."/>
            <person name="McCowan C."/>
            <person name="Murphy C."/>
            <person name="Pearson M."/>
            <person name="Priest M."/>
            <person name="Roberts A."/>
            <person name="Saif S."/>
            <person name="Shea T."/>
            <person name="Sykes S."/>
            <person name="Wortman J."/>
            <person name="Nusbaum C."/>
            <person name="Birren B."/>
        </authorList>
    </citation>
    <scope>NUCLEOTIDE SEQUENCE [LARGE SCALE GENOMIC DNA]</scope>
    <source>
        <strain evidence="1 2">BCC8398</strain>
    </source>
</reference>
<dbReference type="EMBL" id="KI669500">
    <property type="protein sequence ID" value="OCF35198.1"/>
    <property type="molecule type" value="Genomic_DNA"/>
</dbReference>
<proteinExistence type="predicted"/>
<name>A0A1B9GVZ2_9TREE</name>
<keyword evidence="2" id="KW-1185">Reference proteome</keyword>
<accession>A0A1B9GVZ2</accession>
<evidence type="ECO:0000313" key="1">
    <source>
        <dbReference type="EMBL" id="OCF35198.1"/>
    </source>
</evidence>
<reference evidence="2" key="2">
    <citation type="submission" date="2013-12" db="EMBL/GenBank/DDBJ databases">
        <title>Evolution of pathogenesis and genome organization in the Tremellales.</title>
        <authorList>
            <person name="Cuomo C."/>
            <person name="Litvintseva A."/>
            <person name="Heitman J."/>
            <person name="Chen Y."/>
            <person name="Sun S."/>
            <person name="Springer D."/>
            <person name="Dromer F."/>
            <person name="Young S."/>
            <person name="Zeng Q."/>
            <person name="Chapman S."/>
            <person name="Gujja S."/>
            <person name="Saif S."/>
            <person name="Birren B."/>
        </authorList>
    </citation>
    <scope>NUCLEOTIDE SEQUENCE [LARGE SCALE GENOMIC DNA]</scope>
    <source>
        <strain evidence="2">BCC8398</strain>
    </source>
</reference>
<dbReference type="AlphaFoldDB" id="A0A1B9GVZ2"/>
<dbReference type="Proteomes" id="UP000092666">
    <property type="component" value="Unassembled WGS sequence"/>
</dbReference>
<organism evidence="1 2">
    <name type="scientific">Kwoniella heveanensis BCC8398</name>
    <dbReference type="NCBI Taxonomy" id="1296120"/>
    <lineage>
        <taxon>Eukaryota</taxon>
        <taxon>Fungi</taxon>
        <taxon>Dikarya</taxon>
        <taxon>Basidiomycota</taxon>
        <taxon>Agaricomycotina</taxon>
        <taxon>Tremellomycetes</taxon>
        <taxon>Tremellales</taxon>
        <taxon>Cryptococcaceae</taxon>
        <taxon>Kwoniella</taxon>
    </lineage>
</organism>
<dbReference type="OrthoDB" id="2563476at2759"/>
<evidence type="ECO:0000313" key="2">
    <source>
        <dbReference type="Proteomes" id="UP000092666"/>
    </source>
</evidence>